<reference evidence="1" key="1">
    <citation type="submission" date="2022-04" db="EMBL/GenBank/DDBJ databases">
        <title>Mucilaginibacter sp. RS28 isolated from freshwater.</title>
        <authorList>
            <person name="Ko S.-R."/>
        </authorList>
    </citation>
    <scope>NUCLEOTIDE SEQUENCE</scope>
    <source>
        <strain evidence="1">RS28</strain>
    </source>
</reference>
<dbReference type="Proteomes" id="UP001139450">
    <property type="component" value="Unassembled WGS sequence"/>
</dbReference>
<accession>A0A9X1X020</accession>
<comment type="caution">
    <text evidence="1">The sequence shown here is derived from an EMBL/GenBank/DDBJ whole genome shotgun (WGS) entry which is preliminary data.</text>
</comment>
<keyword evidence="2" id="KW-1185">Reference proteome</keyword>
<proteinExistence type="predicted"/>
<dbReference type="EMBL" id="JALJEJ010000001">
    <property type="protein sequence ID" value="MCJ8208301.1"/>
    <property type="molecule type" value="Genomic_DNA"/>
</dbReference>
<gene>
    <name evidence="1" type="ORF">MUY27_01185</name>
</gene>
<evidence type="ECO:0000313" key="2">
    <source>
        <dbReference type="Proteomes" id="UP001139450"/>
    </source>
</evidence>
<name>A0A9X1X020_9SPHI</name>
<evidence type="ECO:0000313" key="1">
    <source>
        <dbReference type="EMBL" id="MCJ8208301.1"/>
    </source>
</evidence>
<dbReference type="RefSeq" id="WP_245128134.1">
    <property type="nucleotide sequence ID" value="NZ_JALJEJ010000001.1"/>
</dbReference>
<protein>
    <submittedName>
        <fullName evidence="1">Uncharacterized protein</fullName>
    </submittedName>
</protein>
<dbReference type="AlphaFoldDB" id="A0A9X1X020"/>
<sequence length="591" mass="64919">MKKIILFTFLAIIGGSLRAQLLTVRETSKNATDTLSFKDVPIVDINGSLSVQIKKGDLLLKIPQVAQSDPQRTARLKALLFILQSEQELLRQLSIPAAMGKPDLVQLKSFSTLMIEFLGRVQQYPSIRQDVNKLAIEFGAKYRDNSLDKSAFPNAQTYVIKNLSKITDTLITGLQSSAGASNVSIQLKAFLNTKKENAIKVHVENFDNYSAGEYYEVPRWVTSFSQSDIQQYNQMADVSATLNTMLNSKLSDIVKGLADSVKSYQCFNELLTSVQTQAATISGQANADVSTFVQTSEQNLKDLVSALQAIKNPGNVTGLNGLQVFNQTVNNLLTVASNFKASVTALRQQVNQQVINADPALRSINSQFDNCTQLLQKDIQTATAVYNTVTGLFKPFQNTASQVQQVTGAAFDLTINKLPEFGYIDLKTTGQRENGDELEIKLIYRTSDDIAQNKPGTTLRLVDIELQQINFYSETNIGVILARPFNNSADVKLSRQFQFAPAGSLLLKFGSRKSRLWNSLSPGIGFNVSTPDFNLDGSPDVSYGGVITLFRNVLSAGLSYNTKTSSPFWFFGLSLPFATLGLPIGNVQTTK</sequence>
<organism evidence="1 2">
    <name type="scientific">Mucilaginibacter straminoryzae</name>
    <dbReference type="NCBI Taxonomy" id="2932774"/>
    <lineage>
        <taxon>Bacteria</taxon>
        <taxon>Pseudomonadati</taxon>
        <taxon>Bacteroidota</taxon>
        <taxon>Sphingobacteriia</taxon>
        <taxon>Sphingobacteriales</taxon>
        <taxon>Sphingobacteriaceae</taxon>
        <taxon>Mucilaginibacter</taxon>
    </lineage>
</organism>